<dbReference type="RefSeq" id="WP_242331828.1">
    <property type="nucleotide sequence ID" value="NZ_CP071872.1"/>
</dbReference>
<feature type="compositionally biased region" description="Low complexity" evidence="2">
    <location>
        <begin position="92"/>
        <end position="101"/>
    </location>
</feature>
<dbReference type="EMBL" id="CP071872">
    <property type="protein sequence ID" value="UNM13242.1"/>
    <property type="molecule type" value="Genomic_DNA"/>
</dbReference>
<evidence type="ECO:0000256" key="1">
    <source>
        <dbReference type="SAM" id="Coils"/>
    </source>
</evidence>
<gene>
    <name evidence="3" type="ORF">J4032_17805</name>
    <name evidence="4" type="ORF">J4032_18665</name>
</gene>
<sequence length="201" mass="21059">MSDSELAAQVAAKLERITKEIDELHKVKAALEDLQQHLGTRSLQTVAAPRSAGAASPTRPVTVPAARRAESDAPAAGVARMPRTMTAGGGKAKPAAGPAQGTSGQKRSTRASRVLALLDEQPHTVRQVAQLLAREHPNDTAPETVVRSTLENSLVARGLALRSKRGRSVFYSRPAITAGISAQTRQAHSPEAGDDSRTGPA</sequence>
<reference evidence="4 5" key="1">
    <citation type="submission" date="2021-03" db="EMBL/GenBank/DDBJ databases">
        <title>Complete genome of Streptomyces formicae strain 1H-GS9 (DSM 100524).</title>
        <authorList>
            <person name="Atanasov K.E."/>
            <person name="Altabella T."/>
            <person name="Ferrer A."/>
        </authorList>
    </citation>
    <scope>NUCLEOTIDE SEQUENCE [LARGE SCALE GENOMIC DNA]</scope>
    <source>
        <strain evidence="4 5">1H-GS9</strain>
    </source>
</reference>
<feature type="coiled-coil region" evidence="1">
    <location>
        <begin position="7"/>
        <end position="37"/>
    </location>
</feature>
<protein>
    <recommendedName>
        <fullName evidence="6">Regulatory protein</fullName>
    </recommendedName>
</protein>
<proteinExistence type="predicted"/>
<name>A0ABY3WR18_9ACTN</name>
<evidence type="ECO:0000256" key="2">
    <source>
        <dbReference type="SAM" id="MobiDB-lite"/>
    </source>
</evidence>
<organism evidence="4 5">
    <name type="scientific">Streptomyces formicae</name>
    <dbReference type="NCBI Taxonomy" id="1616117"/>
    <lineage>
        <taxon>Bacteria</taxon>
        <taxon>Bacillati</taxon>
        <taxon>Actinomycetota</taxon>
        <taxon>Actinomycetes</taxon>
        <taxon>Kitasatosporales</taxon>
        <taxon>Streptomycetaceae</taxon>
        <taxon>Streptomyces</taxon>
    </lineage>
</organism>
<evidence type="ECO:0000313" key="5">
    <source>
        <dbReference type="Proteomes" id="UP000828924"/>
    </source>
</evidence>
<feature type="region of interest" description="Disordered" evidence="2">
    <location>
        <begin position="42"/>
        <end position="110"/>
    </location>
</feature>
<evidence type="ECO:0000313" key="3">
    <source>
        <dbReference type="EMBL" id="UNM13104.1"/>
    </source>
</evidence>
<accession>A0ABY3WR18</accession>
<evidence type="ECO:0008006" key="6">
    <source>
        <dbReference type="Google" id="ProtNLM"/>
    </source>
</evidence>
<keyword evidence="1" id="KW-0175">Coiled coil</keyword>
<keyword evidence="5" id="KW-1185">Reference proteome</keyword>
<dbReference type="EMBL" id="CP071872">
    <property type="protein sequence ID" value="UNM13104.1"/>
    <property type="molecule type" value="Genomic_DNA"/>
</dbReference>
<evidence type="ECO:0000313" key="4">
    <source>
        <dbReference type="EMBL" id="UNM13242.1"/>
    </source>
</evidence>
<feature type="region of interest" description="Disordered" evidence="2">
    <location>
        <begin position="178"/>
        <end position="201"/>
    </location>
</feature>
<dbReference type="Proteomes" id="UP000828924">
    <property type="component" value="Chromosome"/>
</dbReference>